<dbReference type="Pfam" id="PF12833">
    <property type="entry name" value="HTH_18"/>
    <property type="match status" value="1"/>
</dbReference>
<dbReference type="InterPro" id="IPR009057">
    <property type="entry name" value="Homeodomain-like_sf"/>
</dbReference>
<evidence type="ECO:0000313" key="4">
    <source>
        <dbReference type="EMBL" id="VVE87824.1"/>
    </source>
</evidence>
<dbReference type="EMBL" id="CABPST010000003">
    <property type="protein sequence ID" value="VVE87824.1"/>
    <property type="molecule type" value="Genomic_DNA"/>
</dbReference>
<sequence>MANAQPWRHVIDFEGLSFARGVQQAQAGESVREALAGGDIKIVFLLDGALQWGAGGASLLSAGPGSVNICFGATALDIDNVYVESDTLRYCSLRLSERYLHATCGLDAHSLTRRWREAVGDSRRVRGDWCDSSAVLTRGMSAEEWRWASAMTSPAADDGDASWQRLALVGQTFDALARCAAYPPDATDMPDDYPARSLGGAERQITVESPRERVMRRAVLAARDVLDERLQAPPSLPALAREVGINVNKLCAGFREQFGTTVHGYVRERRLATAFELLSARRISVSEAAWQCGYTDSHFTKVFRARFGVLPNTLTREAGLAR</sequence>
<dbReference type="SMART" id="SM00342">
    <property type="entry name" value="HTH_ARAC"/>
    <property type="match status" value="1"/>
</dbReference>
<name>A0A5E5BQ68_9BURK</name>
<accession>A0A5E5BQ68</accession>
<dbReference type="InterPro" id="IPR053142">
    <property type="entry name" value="PchR_regulatory_protein"/>
</dbReference>
<keyword evidence="1" id="KW-0805">Transcription regulation</keyword>
<dbReference type="InterPro" id="IPR018060">
    <property type="entry name" value="HTH_AraC"/>
</dbReference>
<keyword evidence="5" id="KW-1185">Reference proteome</keyword>
<gene>
    <name evidence="4" type="ORF">PBR20603_01764</name>
</gene>
<protein>
    <submittedName>
        <fullName evidence="4">AraC family transcriptional regulator</fullName>
    </submittedName>
</protein>
<dbReference type="RefSeq" id="WP_150559160.1">
    <property type="nucleotide sequence ID" value="NZ_CABPST010000003.1"/>
</dbReference>
<evidence type="ECO:0000256" key="2">
    <source>
        <dbReference type="ARBA" id="ARBA00023163"/>
    </source>
</evidence>
<evidence type="ECO:0000256" key="1">
    <source>
        <dbReference type="ARBA" id="ARBA00023015"/>
    </source>
</evidence>
<evidence type="ECO:0000259" key="3">
    <source>
        <dbReference type="PROSITE" id="PS01124"/>
    </source>
</evidence>
<dbReference type="SUPFAM" id="SSF46689">
    <property type="entry name" value="Homeodomain-like"/>
    <property type="match status" value="2"/>
</dbReference>
<dbReference type="PANTHER" id="PTHR47893:SF1">
    <property type="entry name" value="REGULATORY PROTEIN PCHR"/>
    <property type="match status" value="1"/>
</dbReference>
<dbReference type="Gene3D" id="1.10.10.60">
    <property type="entry name" value="Homeodomain-like"/>
    <property type="match status" value="1"/>
</dbReference>
<dbReference type="Proteomes" id="UP000382040">
    <property type="component" value="Unassembled WGS sequence"/>
</dbReference>
<dbReference type="OrthoDB" id="9816344at2"/>
<dbReference type="AlphaFoldDB" id="A0A5E5BQ68"/>
<evidence type="ECO:0000313" key="5">
    <source>
        <dbReference type="Proteomes" id="UP000382040"/>
    </source>
</evidence>
<reference evidence="4 5" key="1">
    <citation type="submission" date="2019-08" db="EMBL/GenBank/DDBJ databases">
        <authorList>
            <person name="Peeters C."/>
        </authorList>
    </citation>
    <scope>NUCLEOTIDE SEQUENCE [LARGE SCALE GENOMIC DNA]</scope>
    <source>
        <strain evidence="4 5">LMG 20603</strain>
    </source>
</reference>
<feature type="domain" description="HTH araC/xylS-type" evidence="3">
    <location>
        <begin position="220"/>
        <end position="317"/>
    </location>
</feature>
<dbReference type="GO" id="GO:0043565">
    <property type="term" value="F:sequence-specific DNA binding"/>
    <property type="evidence" value="ECO:0007669"/>
    <property type="project" value="InterPro"/>
</dbReference>
<proteinExistence type="predicted"/>
<organism evidence="4 5">
    <name type="scientific">Pandoraea bronchicola</name>
    <dbReference type="NCBI Taxonomy" id="2508287"/>
    <lineage>
        <taxon>Bacteria</taxon>
        <taxon>Pseudomonadati</taxon>
        <taxon>Pseudomonadota</taxon>
        <taxon>Betaproteobacteria</taxon>
        <taxon>Burkholderiales</taxon>
        <taxon>Burkholderiaceae</taxon>
        <taxon>Pandoraea</taxon>
    </lineage>
</organism>
<dbReference type="PROSITE" id="PS01124">
    <property type="entry name" value="HTH_ARAC_FAMILY_2"/>
    <property type="match status" value="1"/>
</dbReference>
<dbReference type="GO" id="GO:0003700">
    <property type="term" value="F:DNA-binding transcription factor activity"/>
    <property type="evidence" value="ECO:0007669"/>
    <property type="project" value="InterPro"/>
</dbReference>
<keyword evidence="2" id="KW-0804">Transcription</keyword>
<dbReference type="PANTHER" id="PTHR47893">
    <property type="entry name" value="REGULATORY PROTEIN PCHR"/>
    <property type="match status" value="1"/>
</dbReference>